<reference evidence="2" key="1">
    <citation type="journal article" date="2023" name="Hortic. Res.">
        <title>A chromosome-level phased genome enabling allele-level studies in sweet orange: a case study on citrus Huanglongbing tolerance.</title>
        <authorList>
            <person name="Wu B."/>
            <person name="Yu Q."/>
            <person name="Deng Z."/>
            <person name="Duan Y."/>
            <person name="Luo F."/>
            <person name="Gmitter F. Jr."/>
        </authorList>
    </citation>
    <scope>NUCLEOTIDE SEQUENCE [LARGE SCALE GENOMIC DNA]</scope>
    <source>
        <strain evidence="2">cv. Valencia</strain>
    </source>
</reference>
<gene>
    <name evidence="1" type="ORF">KPL71_009827</name>
</gene>
<organism evidence="1 2">
    <name type="scientific">Citrus sinensis</name>
    <name type="common">Sweet orange</name>
    <name type="synonym">Citrus aurantium var. sinensis</name>
    <dbReference type="NCBI Taxonomy" id="2711"/>
    <lineage>
        <taxon>Eukaryota</taxon>
        <taxon>Viridiplantae</taxon>
        <taxon>Streptophyta</taxon>
        <taxon>Embryophyta</taxon>
        <taxon>Tracheophyta</taxon>
        <taxon>Spermatophyta</taxon>
        <taxon>Magnoliopsida</taxon>
        <taxon>eudicotyledons</taxon>
        <taxon>Gunneridae</taxon>
        <taxon>Pentapetalae</taxon>
        <taxon>rosids</taxon>
        <taxon>malvids</taxon>
        <taxon>Sapindales</taxon>
        <taxon>Rutaceae</taxon>
        <taxon>Aurantioideae</taxon>
        <taxon>Citrus</taxon>
    </lineage>
</organism>
<comment type="caution">
    <text evidence="1">The sequence shown here is derived from an EMBL/GenBank/DDBJ whole genome shotgun (WGS) entry which is preliminary data.</text>
</comment>
<dbReference type="EMBL" id="CM039172">
    <property type="protein sequence ID" value="KAH9784984.1"/>
    <property type="molecule type" value="Genomic_DNA"/>
</dbReference>
<keyword evidence="2" id="KW-1185">Reference proteome</keyword>
<evidence type="ECO:0000313" key="1">
    <source>
        <dbReference type="EMBL" id="KAH9784984.1"/>
    </source>
</evidence>
<sequence>MKNLQLYGEDLHVRSKIEANNHTGFQAMTEEQVTGAGAEREIYMQDDLLDVDDASIFYADFPPLPDFPCMSSSSSSSSTPAAVKAITSSASSSSASSSSSAASWAVLRSDAEEDVDKKNHQDQSGDAATQPALSSTASMDISQATDTGINGVGVDCMDVMENFVFMDLLDNNDLFDPSSIFNQDDSQPFEGYQQQQQQNQPQHEHRQQERDQELMMQSNNGDNSNEDGGASDDLAMVFLEWLKSNKETVSAEDLRNVKIKKSTIECAAKRLGGGKEAMKQLLKLILEWVQTNHLQKRRMREALLPASNNNNNLPHQQHFQDTFQNPNPNPNPNHIPNPNLNCNPIPPEPNPCFAQSSWIGQPSFIHDPATMVTGFPTPAVGYMGDSFANGMSNINGHGYAAPPSEYHMLETTRSWPNSQFGLASNYNSFSDNNLHPAPLHPQAFTGYGNQYPYPYLPGHGEQRLMRMGSSATKEARKKRMARQRRLSTHPRHQHHHNNQQNQLQGQNADQHARFGSDNCNPAAQANSGNWVFWPASAGGPAAVSPLSPVDRQPMQPQNYQRQPASDRRQGWKPEKNLRFLLQKVLKQSDVGNLGRIVLPKKEAETHLPELEARDGISIAMEDIGTSRVWNMRYRFWPNNKSRMYLLENTGDFVKANGLQEGDFIVIYSDVKCGKYLIRGVKVRQPGPKSETKRTGKSQRNQHANPPSAAMGNGSSSSLQVPQTVNCCESQLPVAIKGASFG</sequence>
<evidence type="ECO:0000313" key="2">
    <source>
        <dbReference type="Proteomes" id="UP000829398"/>
    </source>
</evidence>
<protein>
    <submittedName>
        <fullName evidence="1">B3 domain-containing transcription factor ABI3</fullName>
    </submittedName>
</protein>
<proteinExistence type="predicted"/>
<dbReference type="Proteomes" id="UP000829398">
    <property type="component" value="Chromosome 3"/>
</dbReference>
<accession>A0ACB8MHU6</accession>
<name>A0ACB8MHU6_CITSI</name>